<feature type="transmembrane region" description="Helical" evidence="8">
    <location>
        <begin position="878"/>
        <end position="900"/>
    </location>
</feature>
<dbReference type="SMART" id="SM00382">
    <property type="entry name" value="AAA"/>
    <property type="match status" value="1"/>
</dbReference>
<feature type="signal peptide" evidence="9">
    <location>
        <begin position="1"/>
        <end position="19"/>
    </location>
</feature>
<dbReference type="InterPro" id="IPR013525">
    <property type="entry name" value="ABC2_TM"/>
</dbReference>
<feature type="transmembrane region" description="Helical" evidence="8">
    <location>
        <begin position="649"/>
        <end position="671"/>
    </location>
</feature>
<feature type="transmembrane region" description="Helical" evidence="8">
    <location>
        <begin position="244"/>
        <end position="270"/>
    </location>
</feature>
<evidence type="ECO:0000256" key="7">
    <source>
        <dbReference type="ARBA" id="ARBA00023136"/>
    </source>
</evidence>
<feature type="domain" description="ABC transporter" evidence="10">
    <location>
        <begin position="296"/>
        <end position="546"/>
    </location>
</feature>
<dbReference type="GO" id="GO:0140359">
    <property type="term" value="F:ABC-type transporter activity"/>
    <property type="evidence" value="ECO:0007669"/>
    <property type="project" value="InterPro"/>
</dbReference>
<dbReference type="InterPro" id="IPR003593">
    <property type="entry name" value="AAA+_ATPase"/>
</dbReference>
<dbReference type="SUPFAM" id="SSF52540">
    <property type="entry name" value="P-loop containing nucleoside triphosphate hydrolases"/>
    <property type="match status" value="1"/>
</dbReference>
<reference evidence="11 12" key="1">
    <citation type="journal article" date="2021" name="Genome Biol.">
        <title>AFLAP: assembly-free linkage analysis pipeline using k-mers from genome sequencing data.</title>
        <authorList>
            <person name="Fletcher K."/>
            <person name="Zhang L."/>
            <person name="Gil J."/>
            <person name="Han R."/>
            <person name="Cavanaugh K."/>
            <person name="Michelmore R."/>
        </authorList>
    </citation>
    <scope>NUCLEOTIDE SEQUENCE [LARGE SCALE GENOMIC DNA]</scope>
    <source>
        <strain evidence="11 12">SF5</strain>
    </source>
</reference>
<dbReference type="GeneID" id="94352752"/>
<dbReference type="InterPro" id="IPR027417">
    <property type="entry name" value="P-loop_NTPase"/>
</dbReference>
<evidence type="ECO:0000313" key="12">
    <source>
        <dbReference type="Proteomes" id="UP000294530"/>
    </source>
</evidence>
<keyword evidence="5" id="KW-0067">ATP-binding</keyword>
<evidence type="ECO:0000256" key="1">
    <source>
        <dbReference type="ARBA" id="ARBA00004141"/>
    </source>
</evidence>
<dbReference type="Pfam" id="PF00005">
    <property type="entry name" value="ABC_tran"/>
    <property type="match status" value="1"/>
</dbReference>
<feature type="chain" id="PRO_5037425774" description="ABC transporter domain-containing protein" evidence="9">
    <location>
        <begin position="20"/>
        <end position="914"/>
    </location>
</feature>
<keyword evidence="3 8" id="KW-0812">Transmembrane</keyword>
<dbReference type="GO" id="GO:0016887">
    <property type="term" value="F:ATP hydrolysis activity"/>
    <property type="evidence" value="ECO:0007669"/>
    <property type="project" value="InterPro"/>
</dbReference>
<organism evidence="11 12">
    <name type="scientific">Bremia lactucae</name>
    <name type="common">Lettuce downy mildew</name>
    <dbReference type="NCBI Taxonomy" id="4779"/>
    <lineage>
        <taxon>Eukaryota</taxon>
        <taxon>Sar</taxon>
        <taxon>Stramenopiles</taxon>
        <taxon>Oomycota</taxon>
        <taxon>Peronosporomycetes</taxon>
        <taxon>Peronosporales</taxon>
        <taxon>Peronosporaceae</taxon>
        <taxon>Bremia</taxon>
    </lineage>
</organism>
<dbReference type="PANTHER" id="PTHR48041">
    <property type="entry name" value="ABC TRANSPORTER G FAMILY MEMBER 28"/>
    <property type="match status" value="1"/>
</dbReference>
<sequence>MWSLGVFLAFGFAYSFVHSSSSASTDGGVCDPDYEQLDDLGESCECLDGFSGLGCRMCTASTDFDVCSTALGADYACVTGFSFDATSTGKTYACSLSSDLQALFPNGSIDVTCDRNEQGTGSCLAAVYNAKDTVNGAHVIDCNMTECSFPTGSVNAKCGAINCHCGSQCSSMSKSIIESTFSGQPVEIQVMEATQVLTLVIENSPLPLSATCTASACERGGQRDRTISKAQSTPASTSERVHGVALAVMACIILALLFLVACFSFCCVCLDKRRNVDEADLETELLKVSSRVTNKLEFIKISCYGQKGPSTQDERMILNSISGSVVRGQVMGILGPSGSGKTTLLNAIAAMENGTSTITGELLLDGQNVTKDYRRLAAYVEQDDTLFPALTVRECITYSAQLRLPLEMTAAAKTAMVTRVLAELNLTPIMNSRIGAVGGSTSMRGISGGERRRVSIGMELVTSPQILLLDEPTSGLDSSSAYAVLQVIQALARHDRMVILSIHQPSGRSFLLLDQILLLRKGQLVYRGSPMESKPYFLDQGFACNEEDTAADFILDVASNAENVPVFQQCPENLKRVHENASLAKSSGLIPTELFSPKTPIGSPLYETSLRIADTSEGTSWGVLFQTIMLEIRVLSTRTALNLFRHRSLFIQHVTLSFVLALVTGLLFQNVSDNLAGFQNRMGAFFFILTFFGFASLSSMDLFISERPIFLRETGAKYYTAFSYFIAKTTLDTVLLRVVPASIFACIFYWLMALQAEASRFFLFWLTLVLFNIAAGSICGLVGVLSRQVGSANLAATVLLLLMLLFGGFLLNSATMPDSVAWLQHLSIFGYAFEILMTNELTGIILSFDAPGYPAIPVYGEVYLRTLGMEYTHRYYDIAALALGAIVLQVLAYGFLSLLVPTHRVMDEHSKKTT</sequence>
<dbReference type="InterPro" id="IPR003439">
    <property type="entry name" value="ABC_transporter-like_ATP-bd"/>
</dbReference>
<feature type="transmembrane region" description="Helical" evidence="8">
    <location>
        <begin position="734"/>
        <end position="756"/>
    </location>
</feature>
<evidence type="ECO:0000256" key="5">
    <source>
        <dbReference type="ARBA" id="ARBA00022840"/>
    </source>
</evidence>
<dbReference type="Gene3D" id="3.40.50.300">
    <property type="entry name" value="P-loop containing nucleotide triphosphate hydrolases"/>
    <property type="match status" value="1"/>
</dbReference>
<keyword evidence="6 8" id="KW-1133">Transmembrane helix</keyword>
<keyword evidence="12" id="KW-1185">Reference proteome</keyword>
<feature type="transmembrane region" description="Helical" evidence="8">
    <location>
        <begin position="792"/>
        <end position="811"/>
    </location>
</feature>
<accession>A0A976FI70</accession>
<comment type="subcellular location">
    <subcellularLocation>
        <location evidence="1">Membrane</location>
        <topology evidence="1">Multi-pass membrane protein</topology>
    </subcellularLocation>
</comment>
<feature type="transmembrane region" description="Helical" evidence="8">
    <location>
        <begin position="762"/>
        <end position="785"/>
    </location>
</feature>
<evidence type="ECO:0000256" key="8">
    <source>
        <dbReference type="SAM" id="Phobius"/>
    </source>
</evidence>
<dbReference type="Proteomes" id="UP000294530">
    <property type="component" value="Unassembled WGS sequence"/>
</dbReference>
<protein>
    <recommendedName>
        <fullName evidence="10">ABC transporter domain-containing protein</fullName>
    </recommendedName>
</protein>
<proteinExistence type="predicted"/>
<evidence type="ECO:0000256" key="3">
    <source>
        <dbReference type="ARBA" id="ARBA00022692"/>
    </source>
</evidence>
<dbReference type="InterPro" id="IPR050352">
    <property type="entry name" value="ABCG_transporters"/>
</dbReference>
<feature type="transmembrane region" description="Helical" evidence="8">
    <location>
        <begin position="683"/>
        <end position="704"/>
    </location>
</feature>
<dbReference type="RefSeq" id="XP_067816498.1">
    <property type="nucleotide sequence ID" value="XM_067967081.1"/>
</dbReference>
<dbReference type="PROSITE" id="PS00211">
    <property type="entry name" value="ABC_TRANSPORTER_1"/>
    <property type="match status" value="1"/>
</dbReference>
<keyword evidence="9" id="KW-0732">Signal</keyword>
<evidence type="ECO:0000256" key="9">
    <source>
        <dbReference type="SAM" id="SignalP"/>
    </source>
</evidence>
<dbReference type="PROSITE" id="PS50893">
    <property type="entry name" value="ABC_TRANSPORTER_2"/>
    <property type="match status" value="1"/>
</dbReference>
<keyword evidence="2" id="KW-0813">Transport</keyword>
<dbReference type="GO" id="GO:0016020">
    <property type="term" value="C:membrane"/>
    <property type="evidence" value="ECO:0007669"/>
    <property type="project" value="UniProtKB-SubCell"/>
</dbReference>
<dbReference type="KEGG" id="blac:94352752"/>
<evidence type="ECO:0000256" key="6">
    <source>
        <dbReference type="ARBA" id="ARBA00022989"/>
    </source>
</evidence>
<dbReference type="EMBL" id="SHOA02000006">
    <property type="protein sequence ID" value="TDH66999.1"/>
    <property type="molecule type" value="Genomic_DNA"/>
</dbReference>
<dbReference type="Pfam" id="PF01061">
    <property type="entry name" value="ABC2_membrane"/>
    <property type="match status" value="1"/>
</dbReference>
<evidence type="ECO:0000259" key="10">
    <source>
        <dbReference type="PROSITE" id="PS50893"/>
    </source>
</evidence>
<dbReference type="OrthoDB" id="66620at2759"/>
<dbReference type="PANTHER" id="PTHR48041:SF2">
    <property type="entry name" value="ATP-DEPENDENT PERMEASE-RELATED"/>
    <property type="match status" value="1"/>
</dbReference>
<dbReference type="InterPro" id="IPR017871">
    <property type="entry name" value="ABC_transporter-like_CS"/>
</dbReference>
<evidence type="ECO:0000313" key="11">
    <source>
        <dbReference type="EMBL" id="TDH66999.1"/>
    </source>
</evidence>
<dbReference type="GO" id="GO:0005524">
    <property type="term" value="F:ATP binding"/>
    <property type="evidence" value="ECO:0007669"/>
    <property type="project" value="UniProtKB-KW"/>
</dbReference>
<keyword evidence="4" id="KW-0547">Nucleotide-binding</keyword>
<dbReference type="AlphaFoldDB" id="A0A976FI70"/>
<comment type="caution">
    <text evidence="11">The sequence shown here is derived from an EMBL/GenBank/DDBJ whole genome shotgun (WGS) entry which is preliminary data.</text>
</comment>
<gene>
    <name evidence="11" type="ORF">CCR75_009034</name>
</gene>
<name>A0A976FI70_BRELC</name>
<keyword evidence="7 8" id="KW-0472">Membrane</keyword>
<evidence type="ECO:0000256" key="4">
    <source>
        <dbReference type="ARBA" id="ARBA00022741"/>
    </source>
</evidence>
<evidence type="ECO:0000256" key="2">
    <source>
        <dbReference type="ARBA" id="ARBA00022448"/>
    </source>
</evidence>